<dbReference type="InterPro" id="IPR011059">
    <property type="entry name" value="Metal-dep_hydrolase_composite"/>
</dbReference>
<dbReference type="InterPro" id="IPR017593">
    <property type="entry name" value="Allantoinase"/>
</dbReference>
<dbReference type="GO" id="GO:0004038">
    <property type="term" value="F:allantoinase activity"/>
    <property type="evidence" value="ECO:0007669"/>
    <property type="project" value="UniProtKB-EC"/>
</dbReference>
<dbReference type="Gene3D" id="3.20.20.140">
    <property type="entry name" value="Metal-dependent hydrolases"/>
    <property type="match status" value="1"/>
</dbReference>
<keyword evidence="8" id="KW-0479">Metal-binding</keyword>
<evidence type="ECO:0000256" key="5">
    <source>
        <dbReference type="ARBA" id="ARBA00010368"/>
    </source>
</evidence>
<sequence>MKPVRTAIRARRAFIDGSFQPATVVLDGGHIVDILDPAEKTTAQWRVLVPDDAVLLPGLVDSHVHVNEPGRTEWEGFRSATLAAAAGGITTIVDMPLNSVPPTISPRALEIKREAARASAYIDVGFWGGAVPENLGRLAPLHHAGVYGFKCFLSPSGVDEFGHLTAGQMEEAMVEIAAVGSQLIVHAEDPTFLGPDGPLGRDYEGFLRSRPPASEEAAITSVIDAMRRTGARAHILHLSDAHALPAIRQAKAEGLPLTVETCPHYLTLIAEEIADGAGEFKCCPPIREAANRDLLWEGVLDGTIDGIVSDHSPSTVERKRDGDGDFGLAWGGISGLQVGMSAVWTEARARGVALERIVPLFSTGPAAIAGLDAGRIEIGAAANLTVFGVDDLFPVDARTLLHRNPISAYDGRTLTGRTRRTWLHGCSVFDVTEGGAGDAPQWRGNPGGHLLARDDSDDAGR</sequence>
<evidence type="ECO:0000256" key="8">
    <source>
        <dbReference type="ARBA" id="ARBA00022723"/>
    </source>
</evidence>
<dbReference type="PROSITE" id="PS00482">
    <property type="entry name" value="DIHYDROOROTASE_1"/>
    <property type="match status" value="1"/>
</dbReference>
<evidence type="ECO:0000256" key="6">
    <source>
        <dbReference type="ARBA" id="ARBA00011881"/>
    </source>
</evidence>
<dbReference type="EC" id="3.5.2.5" evidence="7"/>
<comment type="similarity">
    <text evidence="4">Belongs to the metallo-dependent hydrolases superfamily. DHOase family. Class I DHOase subfamily.</text>
</comment>
<feature type="domain" description="Amidohydrolase-related" evidence="12">
    <location>
        <begin position="54"/>
        <end position="391"/>
    </location>
</feature>
<evidence type="ECO:0000259" key="12">
    <source>
        <dbReference type="Pfam" id="PF01979"/>
    </source>
</evidence>
<accession>A0ABU5N3V5</accession>
<keyword evidence="9 13" id="KW-0378">Hydrolase</keyword>
<feature type="region of interest" description="Disordered" evidence="11">
    <location>
        <begin position="436"/>
        <end position="461"/>
    </location>
</feature>
<dbReference type="SUPFAM" id="SSF51338">
    <property type="entry name" value="Composite domain of metallo-dependent hydrolases"/>
    <property type="match status" value="1"/>
</dbReference>
<evidence type="ECO:0000256" key="4">
    <source>
        <dbReference type="ARBA" id="ARBA00010286"/>
    </source>
</evidence>
<evidence type="ECO:0000313" key="13">
    <source>
        <dbReference type="EMBL" id="MDZ8160602.1"/>
    </source>
</evidence>
<dbReference type="RefSeq" id="WP_322597499.1">
    <property type="nucleotide sequence ID" value="NZ_BAAAPT010000001.1"/>
</dbReference>
<comment type="subunit">
    <text evidence="6">Homotetramer.</text>
</comment>
<dbReference type="Proteomes" id="UP001291912">
    <property type="component" value="Unassembled WGS sequence"/>
</dbReference>
<dbReference type="InterPro" id="IPR032466">
    <property type="entry name" value="Metal_Hydrolase"/>
</dbReference>
<comment type="similarity">
    <text evidence="5">Belongs to the metallo-dependent hydrolases superfamily. Allantoinase family.</text>
</comment>
<comment type="function">
    <text evidence="2">Catalyzes the reversible cyclization of carbamoyl aspartate to dihydroorotate.</text>
</comment>
<comment type="pathway">
    <text evidence="3">Nitrogen metabolism; (S)-allantoin degradation; allantoate from (S)-allantoin: step 1/1.</text>
</comment>
<organism evidence="13 14">
    <name type="scientific">Microbacterium aquimaris</name>
    <dbReference type="NCBI Taxonomy" id="459816"/>
    <lineage>
        <taxon>Bacteria</taxon>
        <taxon>Bacillati</taxon>
        <taxon>Actinomycetota</taxon>
        <taxon>Actinomycetes</taxon>
        <taxon>Micrococcales</taxon>
        <taxon>Microbacteriaceae</taxon>
        <taxon>Microbacterium</taxon>
    </lineage>
</organism>
<evidence type="ECO:0000256" key="1">
    <source>
        <dbReference type="ARBA" id="ARBA00001947"/>
    </source>
</evidence>
<protein>
    <recommendedName>
        <fullName evidence="7">allantoinase</fullName>
        <ecNumber evidence="7">3.5.2.5</ecNumber>
    </recommendedName>
</protein>
<evidence type="ECO:0000313" key="14">
    <source>
        <dbReference type="Proteomes" id="UP001291912"/>
    </source>
</evidence>
<dbReference type="PANTHER" id="PTHR43668">
    <property type="entry name" value="ALLANTOINASE"/>
    <property type="match status" value="1"/>
</dbReference>
<keyword evidence="10" id="KW-0862">Zinc</keyword>
<feature type="compositionally biased region" description="Basic and acidic residues" evidence="11">
    <location>
        <begin position="451"/>
        <end position="461"/>
    </location>
</feature>
<evidence type="ECO:0000256" key="10">
    <source>
        <dbReference type="ARBA" id="ARBA00022833"/>
    </source>
</evidence>
<name>A0ABU5N3V5_9MICO</name>
<evidence type="ECO:0000256" key="3">
    <source>
        <dbReference type="ARBA" id="ARBA00004968"/>
    </source>
</evidence>
<dbReference type="InterPro" id="IPR006680">
    <property type="entry name" value="Amidohydro-rel"/>
</dbReference>
<dbReference type="NCBIfam" id="TIGR03178">
    <property type="entry name" value="allantoinase"/>
    <property type="match status" value="1"/>
</dbReference>
<evidence type="ECO:0000256" key="11">
    <source>
        <dbReference type="SAM" id="MobiDB-lite"/>
    </source>
</evidence>
<gene>
    <name evidence="13" type="primary">allB</name>
    <name evidence="13" type="ORF">R2Q92_02060</name>
</gene>
<proteinExistence type="inferred from homology"/>
<evidence type="ECO:0000256" key="7">
    <source>
        <dbReference type="ARBA" id="ARBA00012863"/>
    </source>
</evidence>
<evidence type="ECO:0000256" key="2">
    <source>
        <dbReference type="ARBA" id="ARBA00002368"/>
    </source>
</evidence>
<comment type="caution">
    <text evidence="13">The sequence shown here is derived from an EMBL/GenBank/DDBJ whole genome shotgun (WGS) entry which is preliminary data.</text>
</comment>
<dbReference type="Pfam" id="PF01979">
    <property type="entry name" value="Amidohydro_1"/>
    <property type="match status" value="1"/>
</dbReference>
<dbReference type="EMBL" id="JAWJYN010000001">
    <property type="protein sequence ID" value="MDZ8160602.1"/>
    <property type="molecule type" value="Genomic_DNA"/>
</dbReference>
<reference evidence="13 14" key="1">
    <citation type="submission" date="2023-10" db="EMBL/GenBank/DDBJ databases">
        <title>Microbacterium xanthum sp. nov., isolated from seaweed.</title>
        <authorList>
            <person name="Lee S.D."/>
        </authorList>
    </citation>
    <scope>NUCLEOTIDE SEQUENCE [LARGE SCALE GENOMIC DNA]</scope>
    <source>
        <strain evidence="13 14">KCTC 19124</strain>
    </source>
</reference>
<dbReference type="InterPro" id="IPR002195">
    <property type="entry name" value="Dihydroorotase_CS"/>
</dbReference>
<comment type="cofactor">
    <cofactor evidence="1">
        <name>Zn(2+)</name>
        <dbReference type="ChEBI" id="CHEBI:29105"/>
    </cofactor>
</comment>
<dbReference type="PANTHER" id="PTHR43668:SF2">
    <property type="entry name" value="ALLANTOINASE"/>
    <property type="match status" value="1"/>
</dbReference>
<dbReference type="SUPFAM" id="SSF51556">
    <property type="entry name" value="Metallo-dependent hydrolases"/>
    <property type="match status" value="1"/>
</dbReference>
<dbReference type="InterPro" id="IPR050138">
    <property type="entry name" value="DHOase/Allantoinase_Hydrolase"/>
</dbReference>
<keyword evidence="14" id="KW-1185">Reference proteome</keyword>
<evidence type="ECO:0000256" key="9">
    <source>
        <dbReference type="ARBA" id="ARBA00022801"/>
    </source>
</evidence>